<feature type="domain" description="Sequence-variable mosaic (SVM) signal sequence" evidence="1">
    <location>
        <begin position="1"/>
        <end position="34"/>
    </location>
</feature>
<evidence type="ECO:0000313" key="2">
    <source>
        <dbReference type="EMBL" id="MBS2126471.1"/>
    </source>
</evidence>
<dbReference type="Proteomes" id="UP000811481">
    <property type="component" value="Unassembled WGS sequence"/>
</dbReference>
<protein>
    <submittedName>
        <fullName evidence="2">SVM family protein</fullName>
    </submittedName>
</protein>
<gene>
    <name evidence="2" type="ORF">J8J04_02085</name>
</gene>
<evidence type="ECO:0000259" key="1">
    <source>
        <dbReference type="Pfam" id="PF12113"/>
    </source>
</evidence>
<comment type="caution">
    <text evidence="2">The sequence shown here is derived from an EMBL/GenBank/DDBJ whole genome shotgun (WGS) entry which is preliminary data.</text>
</comment>
<organism evidence="2 3">
    <name type="scientific">'Fragaria x ananassa' phyllody phytoplasma</name>
    <dbReference type="NCBI Taxonomy" id="2358428"/>
    <lineage>
        <taxon>Bacteria</taxon>
        <taxon>Bacillati</taxon>
        <taxon>Mycoplasmatota</taxon>
        <taxon>Mollicutes</taxon>
        <taxon>Acholeplasmatales</taxon>
        <taxon>Acholeplasmataceae</taxon>
        <taxon>Candidatus Phytoplasma</taxon>
        <taxon>16SrXIII (Mexican periwinkle virescence group)</taxon>
    </lineage>
</organism>
<proteinExistence type="predicted"/>
<sequence>MFKSKKKKIKTIYLCLIAFIGLLFICNNHQVMAMQNSQAKKFGKTNNNLQIIYNINISQNNSFKNSCYIKDKNLSLEDMSNNINILNSIKKILKKDKENWSKLKKSNSI</sequence>
<accession>A0ABS5K3H8</accession>
<dbReference type="Pfam" id="PF12113">
    <property type="entry name" value="SVM_signal"/>
    <property type="match status" value="1"/>
</dbReference>
<dbReference type="EMBL" id="JAGVRH010000006">
    <property type="protein sequence ID" value="MBS2126471.1"/>
    <property type="molecule type" value="Genomic_DNA"/>
</dbReference>
<reference evidence="2" key="1">
    <citation type="submission" date="2021-04" db="EMBL/GenBank/DDBJ databases">
        <title>Draft genome sequence of StrPh-CL8, a phytoplasma strain causing strawberry phyllody in Chile.</title>
        <authorList>
            <person name="Cui W."/>
            <person name="Zamorano A."/>
            <person name="Fiore N."/>
        </authorList>
    </citation>
    <scope>NUCLEOTIDE SEQUENCE [LARGE SCALE GENOMIC DNA]</scope>
    <source>
        <strain evidence="2">StrPh-Cl</strain>
    </source>
</reference>
<dbReference type="InterPro" id="IPR021970">
    <property type="entry name" value="SVM_signal"/>
</dbReference>
<evidence type="ECO:0000313" key="3">
    <source>
        <dbReference type="Proteomes" id="UP000811481"/>
    </source>
</evidence>
<keyword evidence="3" id="KW-1185">Reference proteome</keyword>
<dbReference type="RefSeq" id="WP_212331760.1">
    <property type="nucleotide sequence ID" value="NZ_JAGVRH010000006.1"/>
</dbReference>
<name>A0ABS5K3H8_9MOLU</name>